<name>A0A5J4WMP8_9EUKA</name>
<dbReference type="SUPFAM" id="SSF48371">
    <property type="entry name" value="ARM repeat"/>
    <property type="match status" value="1"/>
</dbReference>
<sequence>MINTGIFDSLLKILSTWELDQITYSYINTFSQFTYPSNFEIIQQLHQKKSLPTLLRLLNHKDENIVSSVINAIDNIIYYGVIGTDSTAVHPYYRDLAQIGGIIKIYELFRRTKHEYIKIVSSICIGIVFRAREMINLEMKFEIINHLKSIINHYNKDIKKLAKLGLKCLAQNQANLAEIRKDGFVIPDD</sequence>
<proteinExistence type="predicted"/>
<comment type="caution">
    <text evidence="1">The sequence shown here is derived from an EMBL/GenBank/DDBJ whole genome shotgun (WGS) entry which is preliminary data.</text>
</comment>
<dbReference type="Gene3D" id="1.25.10.10">
    <property type="entry name" value="Leucine-rich Repeat Variant"/>
    <property type="match status" value="1"/>
</dbReference>
<organism evidence="1 2">
    <name type="scientific">Streblomastix strix</name>
    <dbReference type="NCBI Taxonomy" id="222440"/>
    <lineage>
        <taxon>Eukaryota</taxon>
        <taxon>Metamonada</taxon>
        <taxon>Preaxostyla</taxon>
        <taxon>Oxymonadida</taxon>
        <taxon>Streblomastigidae</taxon>
        <taxon>Streblomastix</taxon>
    </lineage>
</organism>
<dbReference type="Proteomes" id="UP000324800">
    <property type="component" value="Unassembled WGS sequence"/>
</dbReference>
<gene>
    <name evidence="1" type="ORF">EZS28_008360</name>
</gene>
<dbReference type="InterPro" id="IPR011989">
    <property type="entry name" value="ARM-like"/>
</dbReference>
<accession>A0A5J4WMP8</accession>
<reference evidence="1 2" key="1">
    <citation type="submission" date="2019-03" db="EMBL/GenBank/DDBJ databases">
        <title>Single cell metagenomics reveals metabolic interactions within the superorganism composed of flagellate Streblomastix strix and complex community of Bacteroidetes bacteria on its surface.</title>
        <authorList>
            <person name="Treitli S.C."/>
            <person name="Kolisko M."/>
            <person name="Husnik F."/>
            <person name="Keeling P."/>
            <person name="Hampl V."/>
        </authorList>
    </citation>
    <scope>NUCLEOTIDE SEQUENCE [LARGE SCALE GENOMIC DNA]</scope>
    <source>
        <strain evidence="1">ST1C</strain>
    </source>
</reference>
<protein>
    <submittedName>
        <fullName evidence="1">Uncharacterized protein</fullName>
    </submittedName>
</protein>
<dbReference type="AlphaFoldDB" id="A0A5J4WMP8"/>
<evidence type="ECO:0000313" key="2">
    <source>
        <dbReference type="Proteomes" id="UP000324800"/>
    </source>
</evidence>
<dbReference type="EMBL" id="SNRW01001513">
    <property type="protein sequence ID" value="KAA6396113.1"/>
    <property type="molecule type" value="Genomic_DNA"/>
</dbReference>
<evidence type="ECO:0000313" key="1">
    <source>
        <dbReference type="EMBL" id="KAA6396113.1"/>
    </source>
</evidence>
<dbReference type="InterPro" id="IPR016024">
    <property type="entry name" value="ARM-type_fold"/>
</dbReference>